<evidence type="ECO:0000313" key="5">
    <source>
        <dbReference type="Proteomes" id="UP001286313"/>
    </source>
</evidence>
<evidence type="ECO:0000313" key="4">
    <source>
        <dbReference type="EMBL" id="KAK3873133.1"/>
    </source>
</evidence>
<dbReference type="AlphaFoldDB" id="A0AAE1FFU4"/>
<evidence type="ECO:0000256" key="3">
    <source>
        <dbReference type="SAM" id="SignalP"/>
    </source>
</evidence>
<evidence type="ECO:0000256" key="1">
    <source>
        <dbReference type="ARBA" id="ARBA00022729"/>
    </source>
</evidence>
<evidence type="ECO:0000256" key="2">
    <source>
        <dbReference type="ARBA" id="ARBA00023180"/>
    </source>
</evidence>
<feature type="signal peptide" evidence="3">
    <location>
        <begin position="1"/>
        <end position="22"/>
    </location>
</feature>
<dbReference type="PANTHER" id="PTHR33562:SF27">
    <property type="entry name" value="PROTEIN QUIVER"/>
    <property type="match status" value="1"/>
</dbReference>
<feature type="chain" id="PRO_5042128006" description="Protein sleepless" evidence="3">
    <location>
        <begin position="23"/>
        <end position="154"/>
    </location>
</feature>
<proteinExistence type="predicted"/>
<keyword evidence="2" id="KW-0325">Glycoprotein</keyword>
<sequence length="154" mass="17319">MLPKCSWLALIVTLVIVQKCESMKCYQCSTDEDPENRDLCGAYESFDETAHIPVDCFQDEAVTPGTFCVKVTKQSPRMFIWDSRWRTVIRRCSSVTETGVTNMCNWGLDPNGVYWEECYCTSDGCNSAPDSRTPSLFIVSCAAILSVIALLRFV</sequence>
<dbReference type="GO" id="GO:0030431">
    <property type="term" value="P:sleep"/>
    <property type="evidence" value="ECO:0007669"/>
    <property type="project" value="InterPro"/>
</dbReference>
<keyword evidence="1 3" id="KW-0732">Signal</keyword>
<organism evidence="4 5">
    <name type="scientific">Petrolisthes cinctipes</name>
    <name type="common">Flat porcelain crab</name>
    <dbReference type="NCBI Taxonomy" id="88211"/>
    <lineage>
        <taxon>Eukaryota</taxon>
        <taxon>Metazoa</taxon>
        <taxon>Ecdysozoa</taxon>
        <taxon>Arthropoda</taxon>
        <taxon>Crustacea</taxon>
        <taxon>Multicrustacea</taxon>
        <taxon>Malacostraca</taxon>
        <taxon>Eumalacostraca</taxon>
        <taxon>Eucarida</taxon>
        <taxon>Decapoda</taxon>
        <taxon>Pleocyemata</taxon>
        <taxon>Anomura</taxon>
        <taxon>Galatheoidea</taxon>
        <taxon>Porcellanidae</taxon>
        <taxon>Petrolisthes</taxon>
    </lineage>
</organism>
<dbReference type="Proteomes" id="UP001286313">
    <property type="component" value="Unassembled WGS sequence"/>
</dbReference>
<dbReference type="InterPro" id="IPR050975">
    <property type="entry name" value="Sleep_regulator"/>
</dbReference>
<evidence type="ECO:0008006" key="6">
    <source>
        <dbReference type="Google" id="ProtNLM"/>
    </source>
</evidence>
<dbReference type="EMBL" id="JAWQEG010002260">
    <property type="protein sequence ID" value="KAK3873133.1"/>
    <property type="molecule type" value="Genomic_DNA"/>
</dbReference>
<protein>
    <recommendedName>
        <fullName evidence="6">Protein sleepless</fullName>
    </recommendedName>
</protein>
<reference evidence="4" key="1">
    <citation type="submission" date="2023-10" db="EMBL/GenBank/DDBJ databases">
        <title>Genome assemblies of two species of porcelain crab, Petrolisthes cinctipes and Petrolisthes manimaculis (Anomura: Porcellanidae).</title>
        <authorList>
            <person name="Angst P."/>
        </authorList>
    </citation>
    <scope>NUCLEOTIDE SEQUENCE</scope>
    <source>
        <strain evidence="4">PB745_01</strain>
        <tissue evidence="4">Gill</tissue>
    </source>
</reference>
<comment type="caution">
    <text evidence="4">The sequence shown here is derived from an EMBL/GenBank/DDBJ whole genome shotgun (WGS) entry which is preliminary data.</text>
</comment>
<dbReference type="GO" id="GO:0032222">
    <property type="term" value="P:regulation of synaptic transmission, cholinergic"/>
    <property type="evidence" value="ECO:0007669"/>
    <property type="project" value="InterPro"/>
</dbReference>
<dbReference type="InterPro" id="IPR031424">
    <property type="entry name" value="QVR-like"/>
</dbReference>
<dbReference type="Pfam" id="PF17064">
    <property type="entry name" value="QVR"/>
    <property type="match status" value="1"/>
</dbReference>
<dbReference type="PANTHER" id="PTHR33562">
    <property type="entry name" value="ATILLA, ISOFORM B-RELATED-RELATED"/>
    <property type="match status" value="1"/>
</dbReference>
<keyword evidence="5" id="KW-1185">Reference proteome</keyword>
<accession>A0AAE1FFU4</accession>
<gene>
    <name evidence="4" type="ORF">Pcinc_021837</name>
</gene>
<name>A0AAE1FFU4_PETCI</name>